<evidence type="ECO:0000313" key="3">
    <source>
        <dbReference type="Proteomes" id="UP000001631"/>
    </source>
</evidence>
<gene>
    <name evidence="2" type="ORF">HCBG_02142</name>
</gene>
<dbReference type="RefSeq" id="XP_045290977.1">
    <property type="nucleotide sequence ID" value="XM_045429191.1"/>
</dbReference>
<accession>C0NE49</accession>
<keyword evidence="3" id="KW-1185">Reference proteome</keyword>
<proteinExistence type="predicted"/>
<dbReference type="AlphaFoldDB" id="C0NE49"/>
<feature type="region of interest" description="Disordered" evidence="1">
    <location>
        <begin position="83"/>
        <end position="112"/>
    </location>
</feature>
<dbReference type="HOGENOM" id="CLU_2037419_0_0_1"/>
<evidence type="ECO:0000313" key="2">
    <source>
        <dbReference type="EMBL" id="EEH10497.1"/>
    </source>
</evidence>
<sequence>MNMQGKGIRNVSRIKDATVSVDKGGVMRIFLIWPPTPAQNLSQSLKLVTLEAEKPLDQHTIAKSIAVPPTQLRASKLLCRESQQGIRGRLENSKIPPSLPQSGSKDDGTQGSRLEIIYKID</sequence>
<reference evidence="2" key="1">
    <citation type="submission" date="2009-02" db="EMBL/GenBank/DDBJ databases">
        <title>The Genome Sequence of Ajellomyces capsulatus strain G186AR.</title>
        <authorList>
            <consortium name="The Broad Institute Genome Sequencing Platform"/>
            <person name="Champion M."/>
            <person name="Cuomo C."/>
            <person name="Ma L.-J."/>
            <person name="Henn M.R."/>
            <person name="Sil A."/>
            <person name="Goldman B."/>
            <person name="Young S.K."/>
            <person name="Kodira C.D."/>
            <person name="Zeng Q."/>
            <person name="Koehrsen M."/>
            <person name="Alvarado L."/>
            <person name="Berlin A."/>
            <person name="Borenstein D."/>
            <person name="Chen Z."/>
            <person name="Engels R."/>
            <person name="Freedman E."/>
            <person name="Gellesch M."/>
            <person name="Goldberg J."/>
            <person name="Griggs A."/>
            <person name="Gujja S."/>
            <person name="Heiman D."/>
            <person name="Hepburn T."/>
            <person name="Howarth C."/>
            <person name="Jen D."/>
            <person name="Larson L."/>
            <person name="Lewis B."/>
            <person name="Mehta T."/>
            <person name="Park D."/>
            <person name="Pearson M."/>
            <person name="Roberts A."/>
            <person name="Saif S."/>
            <person name="Shea T."/>
            <person name="Shenoy N."/>
            <person name="Sisk P."/>
            <person name="Stolte C."/>
            <person name="Sykes S."/>
            <person name="Walk T."/>
            <person name="White J."/>
            <person name="Yandava C."/>
            <person name="Klein B."/>
            <person name="McEwen J.G."/>
            <person name="Puccia R."/>
            <person name="Goldman G.H."/>
            <person name="Felipe M.S."/>
            <person name="Nino-Vega G."/>
            <person name="San-Blas G."/>
            <person name="Taylor J."/>
            <person name="Mendoza L."/>
            <person name="Galagan J."/>
            <person name="Nusbaum C."/>
            <person name="Birren B."/>
        </authorList>
    </citation>
    <scope>NUCLEOTIDE SEQUENCE</scope>
    <source>
        <strain evidence="2">G186AR</strain>
    </source>
</reference>
<organism evidence="2 3">
    <name type="scientific">Ajellomyces capsulatus (strain G186AR / H82 / ATCC MYA-2454 / RMSCC 2432)</name>
    <name type="common">Darling's disease fungus</name>
    <name type="synonym">Histoplasma capsulatum</name>
    <dbReference type="NCBI Taxonomy" id="447093"/>
    <lineage>
        <taxon>Eukaryota</taxon>
        <taxon>Fungi</taxon>
        <taxon>Dikarya</taxon>
        <taxon>Ascomycota</taxon>
        <taxon>Pezizomycotina</taxon>
        <taxon>Eurotiomycetes</taxon>
        <taxon>Eurotiomycetidae</taxon>
        <taxon>Onygenales</taxon>
        <taxon>Ajellomycetaceae</taxon>
        <taxon>Histoplasma</taxon>
    </lineage>
</organism>
<dbReference type="Proteomes" id="UP000001631">
    <property type="component" value="Unassembled WGS sequence"/>
</dbReference>
<dbReference type="GeneID" id="69035158"/>
<protein>
    <submittedName>
        <fullName evidence="2">Uncharacterized protein</fullName>
    </submittedName>
</protein>
<name>C0NE49_AJECG</name>
<dbReference type="InParanoid" id="C0NE49"/>
<evidence type="ECO:0000256" key="1">
    <source>
        <dbReference type="SAM" id="MobiDB-lite"/>
    </source>
</evidence>
<dbReference type="EMBL" id="GG663364">
    <property type="protein sequence ID" value="EEH10497.1"/>
    <property type="molecule type" value="Genomic_DNA"/>
</dbReference>